<dbReference type="AlphaFoldDB" id="A0A811R8P2"/>
<dbReference type="OrthoDB" id="185373at2759"/>
<protein>
    <recommendedName>
        <fullName evidence="5">Pentatricopeptide repeat-containing protein</fullName>
    </recommendedName>
</protein>
<dbReference type="Proteomes" id="UP000604825">
    <property type="component" value="Unassembled WGS sequence"/>
</dbReference>
<dbReference type="PANTHER" id="PTHR47926">
    <property type="entry name" value="PENTATRICOPEPTIDE REPEAT-CONTAINING PROTEIN"/>
    <property type="match status" value="1"/>
</dbReference>
<comment type="caution">
    <text evidence="3">The sequence shown here is derived from an EMBL/GenBank/DDBJ whole genome shotgun (WGS) entry which is preliminary data.</text>
</comment>
<gene>
    <name evidence="3" type="ORF">NCGR_LOCUS49633</name>
</gene>
<dbReference type="EMBL" id="CAJGYO010000013">
    <property type="protein sequence ID" value="CAD6266328.1"/>
    <property type="molecule type" value="Genomic_DNA"/>
</dbReference>
<keyword evidence="2" id="KW-0809">Transit peptide</keyword>
<dbReference type="GO" id="GO:0003723">
    <property type="term" value="F:RNA binding"/>
    <property type="evidence" value="ECO:0007669"/>
    <property type="project" value="InterPro"/>
</dbReference>
<evidence type="ECO:0000313" key="4">
    <source>
        <dbReference type="Proteomes" id="UP000604825"/>
    </source>
</evidence>
<dbReference type="PANTHER" id="PTHR47926:SF354">
    <property type="entry name" value="REPEAT (PPR-LIKE) SUPERFAMILY PROTEIN, PUTATIVE-RELATED"/>
    <property type="match status" value="1"/>
</dbReference>
<keyword evidence="4" id="KW-1185">Reference proteome</keyword>
<name>A0A811R8P2_9POAL</name>
<dbReference type="Gene3D" id="1.25.40.10">
    <property type="entry name" value="Tetratricopeptide repeat domain"/>
    <property type="match status" value="2"/>
</dbReference>
<evidence type="ECO:0000256" key="2">
    <source>
        <dbReference type="ARBA" id="ARBA00022946"/>
    </source>
</evidence>
<dbReference type="InterPro" id="IPR002885">
    <property type="entry name" value="PPR_rpt"/>
</dbReference>
<dbReference type="InterPro" id="IPR011990">
    <property type="entry name" value="TPR-like_helical_dom_sf"/>
</dbReference>
<evidence type="ECO:0000313" key="3">
    <source>
        <dbReference type="EMBL" id="CAD6266328.1"/>
    </source>
</evidence>
<reference evidence="3" key="1">
    <citation type="submission" date="2020-10" db="EMBL/GenBank/DDBJ databases">
        <authorList>
            <person name="Han B."/>
            <person name="Lu T."/>
            <person name="Zhao Q."/>
            <person name="Huang X."/>
            <person name="Zhao Y."/>
        </authorList>
    </citation>
    <scope>NUCLEOTIDE SEQUENCE</scope>
</reference>
<dbReference type="Pfam" id="PF01535">
    <property type="entry name" value="PPR"/>
    <property type="match status" value="1"/>
</dbReference>
<accession>A0A811R8P2</accession>
<sequence>MVSGYVLADMWGEAFDLLQWVPGVNIVTWNAVAARNLKAGNDGEVMRLVSQMRSCHGPGLDSVTVVIGLRACSRSGYLRIGKELHAVSIRLCFDRLERAESSLITMYSKCQMMSSAYCLFRTRSTQSIVTWNSLLPGYAFMDQVEEAILLFRDDLFLCLSK</sequence>
<dbReference type="GO" id="GO:0009451">
    <property type="term" value="P:RNA modification"/>
    <property type="evidence" value="ECO:0007669"/>
    <property type="project" value="InterPro"/>
</dbReference>
<evidence type="ECO:0008006" key="5">
    <source>
        <dbReference type="Google" id="ProtNLM"/>
    </source>
</evidence>
<organism evidence="3 4">
    <name type="scientific">Miscanthus lutarioriparius</name>
    <dbReference type="NCBI Taxonomy" id="422564"/>
    <lineage>
        <taxon>Eukaryota</taxon>
        <taxon>Viridiplantae</taxon>
        <taxon>Streptophyta</taxon>
        <taxon>Embryophyta</taxon>
        <taxon>Tracheophyta</taxon>
        <taxon>Spermatophyta</taxon>
        <taxon>Magnoliopsida</taxon>
        <taxon>Liliopsida</taxon>
        <taxon>Poales</taxon>
        <taxon>Poaceae</taxon>
        <taxon>PACMAD clade</taxon>
        <taxon>Panicoideae</taxon>
        <taxon>Andropogonodae</taxon>
        <taxon>Andropogoneae</taxon>
        <taxon>Saccharinae</taxon>
        <taxon>Miscanthus</taxon>
    </lineage>
</organism>
<keyword evidence="1" id="KW-0677">Repeat</keyword>
<dbReference type="InterPro" id="IPR046960">
    <property type="entry name" value="PPR_At4g14850-like_plant"/>
</dbReference>
<proteinExistence type="predicted"/>
<evidence type="ECO:0000256" key="1">
    <source>
        <dbReference type="ARBA" id="ARBA00022737"/>
    </source>
</evidence>